<dbReference type="EMBL" id="ML986599">
    <property type="protein sequence ID" value="KAF2266257.1"/>
    <property type="molecule type" value="Genomic_DNA"/>
</dbReference>
<keyword evidence="2" id="KW-1185">Reference proteome</keyword>
<dbReference type="OrthoDB" id="4357141at2759"/>
<dbReference type="AlphaFoldDB" id="A0A9P4KBK4"/>
<proteinExistence type="predicted"/>
<evidence type="ECO:0000313" key="2">
    <source>
        <dbReference type="Proteomes" id="UP000800093"/>
    </source>
</evidence>
<gene>
    <name evidence="1" type="ORF">CC78DRAFT_597108</name>
</gene>
<comment type="caution">
    <text evidence="1">The sequence shown here is derived from an EMBL/GenBank/DDBJ whole genome shotgun (WGS) entry which is preliminary data.</text>
</comment>
<organism evidence="1 2">
    <name type="scientific">Lojkania enalia</name>
    <dbReference type="NCBI Taxonomy" id="147567"/>
    <lineage>
        <taxon>Eukaryota</taxon>
        <taxon>Fungi</taxon>
        <taxon>Dikarya</taxon>
        <taxon>Ascomycota</taxon>
        <taxon>Pezizomycotina</taxon>
        <taxon>Dothideomycetes</taxon>
        <taxon>Pleosporomycetidae</taxon>
        <taxon>Pleosporales</taxon>
        <taxon>Pleosporales incertae sedis</taxon>
        <taxon>Lojkania</taxon>
    </lineage>
</organism>
<reference evidence="2" key="1">
    <citation type="journal article" date="2020" name="Stud. Mycol.">
        <title>101 Dothideomycetes genomes: A test case for predicting lifestyles and emergence of pathogens.</title>
        <authorList>
            <person name="Haridas S."/>
            <person name="Albert R."/>
            <person name="Binder M."/>
            <person name="Bloem J."/>
            <person name="LaButti K."/>
            <person name="Salamov A."/>
            <person name="Andreopoulos B."/>
            <person name="Baker S."/>
            <person name="Barry K."/>
            <person name="Bills G."/>
            <person name="Bluhm B."/>
            <person name="Cannon C."/>
            <person name="Castanera R."/>
            <person name="Culley D."/>
            <person name="Daum C."/>
            <person name="Ezra D."/>
            <person name="Gonzalez J."/>
            <person name="Henrissat B."/>
            <person name="Kuo A."/>
            <person name="Liang C."/>
            <person name="Lipzen A."/>
            <person name="Lutzoni F."/>
            <person name="Magnuson J."/>
            <person name="Mondo S."/>
            <person name="Nolan M."/>
            <person name="Ohm R."/>
            <person name="Pangilinan J."/>
            <person name="Park H.-J."/>
            <person name="Ramirez L."/>
            <person name="Alfaro M."/>
            <person name="Sun H."/>
            <person name="Tritt A."/>
            <person name="Yoshinaga Y."/>
            <person name="Zwiers L.-H."/>
            <person name="Turgeon B."/>
            <person name="Goodwin S."/>
            <person name="Spatafora J."/>
            <person name="Crous P."/>
            <person name="Grigoriev I."/>
        </authorList>
    </citation>
    <scope>NUCLEOTIDE SEQUENCE [LARGE SCALE GENOMIC DNA]</scope>
    <source>
        <strain evidence="2">CBS 304.66</strain>
    </source>
</reference>
<dbReference type="Proteomes" id="UP000800093">
    <property type="component" value="Unassembled WGS sequence"/>
</dbReference>
<name>A0A9P4KBK4_9PLEO</name>
<protein>
    <submittedName>
        <fullName evidence="1">Uncharacterized protein</fullName>
    </submittedName>
</protein>
<evidence type="ECO:0000313" key="1">
    <source>
        <dbReference type="EMBL" id="KAF2266257.1"/>
    </source>
</evidence>
<accession>A0A9P4KBK4</accession>
<sequence length="127" mass="13826">MIGKQHFTSLYSTAREKAFTAKNVKAGFAASGLFPFNPDRVLRSVPQPVPELTASVANKVIVGLSLQEDIPQTPATPVSADGLMSLETLIIKQDAYALKEKSKQSLQRHLYKLIKANKLSFAKGALQ</sequence>